<name>A0A1I0CB74_9BACI</name>
<dbReference type="InterPro" id="IPR001387">
    <property type="entry name" value="Cro/C1-type_HTH"/>
</dbReference>
<evidence type="ECO:0000313" key="2">
    <source>
        <dbReference type="EMBL" id="SET16787.1"/>
    </source>
</evidence>
<dbReference type="GO" id="GO:0003677">
    <property type="term" value="F:DNA binding"/>
    <property type="evidence" value="ECO:0007669"/>
    <property type="project" value="InterPro"/>
</dbReference>
<dbReference type="OrthoDB" id="2607719at2"/>
<protein>
    <submittedName>
        <fullName evidence="2">Helix-turn-helix</fullName>
    </submittedName>
</protein>
<evidence type="ECO:0000313" key="3">
    <source>
        <dbReference type="Proteomes" id="UP000199095"/>
    </source>
</evidence>
<sequence length="196" mass="23162">MKNKTEEQSFIHDQKGRFIEGNELENFATKTLPERIKWIREELNKIYTDEFTVKKVASESNIISHQGLYNLENGETTRPRKTTVSQLAKYYSIPVEALYDINPLRFYLGKTYVEQQPYELLNAYYKLNVTMTLQNVEGKIIKENEVISNLDCLDIDYDELLEKNKLEVEWIEKRNINQNKRIKAITKLSNHGNEKH</sequence>
<dbReference type="PROSITE" id="PS50943">
    <property type="entry name" value="HTH_CROC1"/>
    <property type="match status" value="1"/>
</dbReference>
<dbReference type="Proteomes" id="UP000199095">
    <property type="component" value="Unassembled WGS sequence"/>
</dbReference>
<dbReference type="Gene3D" id="1.10.260.40">
    <property type="entry name" value="lambda repressor-like DNA-binding domains"/>
    <property type="match status" value="1"/>
</dbReference>
<dbReference type="STRING" id="237682.SAMN05421676_103105"/>
<dbReference type="SMART" id="SM00530">
    <property type="entry name" value="HTH_XRE"/>
    <property type="match status" value="1"/>
</dbReference>
<dbReference type="SUPFAM" id="SSF47413">
    <property type="entry name" value="lambda repressor-like DNA-binding domains"/>
    <property type="match status" value="1"/>
</dbReference>
<proteinExistence type="predicted"/>
<dbReference type="Pfam" id="PF01381">
    <property type="entry name" value="HTH_3"/>
    <property type="match status" value="1"/>
</dbReference>
<dbReference type="RefSeq" id="WP_093132715.1">
    <property type="nucleotide sequence ID" value="NZ_FOHJ01000003.1"/>
</dbReference>
<accession>A0A1I0CB74</accession>
<dbReference type="InterPro" id="IPR010982">
    <property type="entry name" value="Lambda_DNA-bd_dom_sf"/>
</dbReference>
<dbReference type="AlphaFoldDB" id="A0A1I0CB74"/>
<feature type="domain" description="HTH cro/C1-type" evidence="1">
    <location>
        <begin position="52"/>
        <end position="98"/>
    </location>
</feature>
<gene>
    <name evidence="2" type="ORF">SAMN05421676_103105</name>
</gene>
<reference evidence="3" key="1">
    <citation type="submission" date="2016-10" db="EMBL/GenBank/DDBJ databases">
        <authorList>
            <person name="Varghese N."/>
            <person name="Submissions S."/>
        </authorList>
    </citation>
    <scope>NUCLEOTIDE SEQUENCE [LARGE SCALE GENOMIC DNA]</scope>
    <source>
        <strain evidence="3">CGMCC 1.3566</strain>
    </source>
</reference>
<keyword evidence="3" id="KW-1185">Reference proteome</keyword>
<evidence type="ECO:0000259" key="1">
    <source>
        <dbReference type="PROSITE" id="PS50943"/>
    </source>
</evidence>
<dbReference type="EMBL" id="FOHJ01000003">
    <property type="protein sequence ID" value="SET16787.1"/>
    <property type="molecule type" value="Genomic_DNA"/>
</dbReference>
<organism evidence="2 3">
    <name type="scientific">Salinibacillus kushneri</name>
    <dbReference type="NCBI Taxonomy" id="237682"/>
    <lineage>
        <taxon>Bacteria</taxon>
        <taxon>Bacillati</taxon>
        <taxon>Bacillota</taxon>
        <taxon>Bacilli</taxon>
        <taxon>Bacillales</taxon>
        <taxon>Bacillaceae</taxon>
        <taxon>Salinibacillus</taxon>
    </lineage>
</organism>